<feature type="transmembrane region" description="Helical" evidence="6">
    <location>
        <begin position="144"/>
        <end position="166"/>
    </location>
</feature>
<comment type="subcellular location">
    <subcellularLocation>
        <location evidence="1">Cell membrane</location>
        <topology evidence="1">Multi-pass membrane protein</topology>
    </subcellularLocation>
</comment>
<evidence type="ECO:0000256" key="3">
    <source>
        <dbReference type="ARBA" id="ARBA00022692"/>
    </source>
</evidence>
<comment type="caution">
    <text evidence="7">The sequence shown here is derived from an EMBL/GenBank/DDBJ whole genome shotgun (WGS) entry which is preliminary data.</text>
</comment>
<evidence type="ECO:0000256" key="4">
    <source>
        <dbReference type="ARBA" id="ARBA00022989"/>
    </source>
</evidence>
<dbReference type="InterPro" id="IPR002797">
    <property type="entry name" value="Polysacc_synth"/>
</dbReference>
<proteinExistence type="predicted"/>
<evidence type="ECO:0000256" key="2">
    <source>
        <dbReference type="ARBA" id="ARBA00022475"/>
    </source>
</evidence>
<name>A0ABU8LDC7_9MICO</name>
<feature type="transmembrane region" description="Helical" evidence="6">
    <location>
        <begin position="12"/>
        <end position="34"/>
    </location>
</feature>
<feature type="transmembrane region" description="Helical" evidence="6">
    <location>
        <begin position="105"/>
        <end position="123"/>
    </location>
</feature>
<gene>
    <name evidence="7" type="ORF">WDU99_13575</name>
</gene>
<feature type="transmembrane region" description="Helical" evidence="6">
    <location>
        <begin position="321"/>
        <end position="341"/>
    </location>
</feature>
<reference evidence="7 8" key="1">
    <citation type="submission" date="2024-02" db="EMBL/GenBank/DDBJ databases">
        <authorList>
            <person name="Saticioglu I.B."/>
        </authorList>
    </citation>
    <scope>NUCLEOTIDE SEQUENCE [LARGE SCALE GENOMIC DNA]</scope>
    <source>
        <strain evidence="7 8">Mu-80</strain>
    </source>
</reference>
<dbReference type="Pfam" id="PF01943">
    <property type="entry name" value="Polysacc_synt"/>
    <property type="match status" value="1"/>
</dbReference>
<evidence type="ECO:0000256" key="6">
    <source>
        <dbReference type="SAM" id="Phobius"/>
    </source>
</evidence>
<dbReference type="Proteomes" id="UP001371224">
    <property type="component" value="Unassembled WGS sequence"/>
</dbReference>
<feature type="transmembrane region" description="Helical" evidence="6">
    <location>
        <begin position="78"/>
        <end position="99"/>
    </location>
</feature>
<keyword evidence="2" id="KW-1003">Cell membrane</keyword>
<dbReference type="PANTHER" id="PTHR30250">
    <property type="entry name" value="PST FAMILY PREDICTED COLANIC ACID TRANSPORTER"/>
    <property type="match status" value="1"/>
</dbReference>
<evidence type="ECO:0000313" key="8">
    <source>
        <dbReference type="Proteomes" id="UP001371224"/>
    </source>
</evidence>
<sequence>MFLKRLPRGAGWMTYSYVAGFALQGAYFVLLARALGAAEYGVFVGALSLVTVFASVAGLGSGNVLVLNTARDRERYRIQLGTALVYVSASFLPLLAITLLAAQLLAPNVITALLPLLISELLFTRVYDVGLQSFQSHDQLKGVAHLNVTTALLRVLLCGLFLWFGLEGAETWSWFYAAATVLIALAILAVCFARFGTPRLERESITTTWRLGVFFALGMSSRILLNDSDKFVLAGSGRTAEAGQYGAAHRLVNMAFAPLQAITYSLNTHLFRAGVHGYDAVWRILRRVLPISAGYVLVAGLALWLLAPLAVSILGSDYASVGQMLPVLAVLLVGQAGAYFFGDALMGLGRQGVRSVLQASVGVGVLILNLLLTPTYGWLAAASIAIGASLLLAALLCTVFFIGLHRERRAETETV</sequence>
<organism evidence="7 8">
    <name type="scientific">Microbacterium bandirmense</name>
    <dbReference type="NCBI Taxonomy" id="3122050"/>
    <lineage>
        <taxon>Bacteria</taxon>
        <taxon>Bacillati</taxon>
        <taxon>Actinomycetota</taxon>
        <taxon>Actinomycetes</taxon>
        <taxon>Micrococcales</taxon>
        <taxon>Microbacteriaceae</taxon>
        <taxon>Microbacterium</taxon>
    </lineage>
</organism>
<protein>
    <submittedName>
        <fullName evidence="7">Oligosaccharide flippase family protein</fullName>
    </submittedName>
</protein>
<keyword evidence="5 6" id="KW-0472">Membrane</keyword>
<keyword evidence="3 6" id="KW-0812">Transmembrane</keyword>
<feature type="transmembrane region" description="Helical" evidence="6">
    <location>
        <begin position="353"/>
        <end position="372"/>
    </location>
</feature>
<dbReference type="RefSeq" id="WP_337332989.1">
    <property type="nucleotide sequence ID" value="NZ_JBBDGM010000012.1"/>
</dbReference>
<evidence type="ECO:0000256" key="1">
    <source>
        <dbReference type="ARBA" id="ARBA00004651"/>
    </source>
</evidence>
<evidence type="ECO:0000256" key="5">
    <source>
        <dbReference type="ARBA" id="ARBA00023136"/>
    </source>
</evidence>
<evidence type="ECO:0000313" key="7">
    <source>
        <dbReference type="EMBL" id="MEJ1089345.1"/>
    </source>
</evidence>
<feature type="transmembrane region" description="Helical" evidence="6">
    <location>
        <begin position="293"/>
        <end position="315"/>
    </location>
</feature>
<accession>A0ABU8LDC7</accession>
<keyword evidence="4 6" id="KW-1133">Transmembrane helix</keyword>
<feature type="transmembrane region" description="Helical" evidence="6">
    <location>
        <begin position="40"/>
        <end position="66"/>
    </location>
</feature>
<dbReference type="InterPro" id="IPR050833">
    <property type="entry name" value="Poly_Biosynth_Transport"/>
</dbReference>
<keyword evidence="8" id="KW-1185">Reference proteome</keyword>
<feature type="transmembrane region" description="Helical" evidence="6">
    <location>
        <begin position="378"/>
        <end position="402"/>
    </location>
</feature>
<dbReference type="EMBL" id="JBBDGM010000012">
    <property type="protein sequence ID" value="MEJ1089345.1"/>
    <property type="molecule type" value="Genomic_DNA"/>
</dbReference>
<dbReference type="PANTHER" id="PTHR30250:SF11">
    <property type="entry name" value="O-ANTIGEN TRANSPORTER-RELATED"/>
    <property type="match status" value="1"/>
</dbReference>
<feature type="transmembrane region" description="Helical" evidence="6">
    <location>
        <begin position="172"/>
        <end position="193"/>
    </location>
</feature>